<feature type="binding site" evidence="9">
    <location>
        <position position="151"/>
    </location>
    <ligand>
        <name>Mn(2+)</name>
        <dbReference type="ChEBI" id="CHEBI:29035"/>
    </ligand>
</feature>
<dbReference type="InterPro" id="IPR014710">
    <property type="entry name" value="RmlC-like_jellyroll"/>
</dbReference>
<feature type="binding site" evidence="9">
    <location>
        <position position="112"/>
    </location>
    <ligand>
        <name>Mn(2+)</name>
        <dbReference type="ChEBI" id="CHEBI:29035"/>
    </ligand>
</feature>
<keyword evidence="14" id="KW-1185">Reference proteome</keyword>
<dbReference type="GO" id="GO:0030145">
    <property type="term" value="F:manganese ion binding"/>
    <property type="evidence" value="ECO:0007669"/>
    <property type="project" value="UniProtKB-UniRule"/>
</dbReference>
<dbReference type="CDD" id="cd02241">
    <property type="entry name" value="cupin_OxOx"/>
    <property type="match status" value="1"/>
</dbReference>
<evidence type="ECO:0000256" key="3">
    <source>
        <dbReference type="ARBA" id="ARBA00022523"/>
    </source>
</evidence>
<gene>
    <name evidence="13" type="ORF">RND81_06G059700</name>
</gene>
<dbReference type="InterPro" id="IPR001929">
    <property type="entry name" value="Germin"/>
</dbReference>
<evidence type="ECO:0000259" key="12">
    <source>
        <dbReference type="SMART" id="SM00835"/>
    </source>
</evidence>
<dbReference type="InterPro" id="IPR011051">
    <property type="entry name" value="RmlC_Cupin_sf"/>
</dbReference>
<dbReference type="InterPro" id="IPR019780">
    <property type="entry name" value="Germin_Mn-BS"/>
</dbReference>
<keyword evidence="6 10" id="KW-1015">Disulfide bond</keyword>
<feature type="binding site" evidence="9">
    <location>
        <position position="107"/>
    </location>
    <ligand>
        <name>Mn(2+)</name>
        <dbReference type="ChEBI" id="CHEBI:29035"/>
    </ligand>
</feature>
<protein>
    <recommendedName>
        <fullName evidence="11">Germin-like protein</fullName>
    </recommendedName>
</protein>
<evidence type="ECO:0000256" key="11">
    <source>
        <dbReference type="RuleBase" id="RU366015"/>
    </source>
</evidence>
<dbReference type="EMBL" id="JBDFQZ010000006">
    <property type="protein sequence ID" value="KAK9713941.1"/>
    <property type="molecule type" value="Genomic_DNA"/>
</dbReference>
<dbReference type="AlphaFoldDB" id="A0AAW1K490"/>
<dbReference type="Proteomes" id="UP001443914">
    <property type="component" value="Unassembled WGS sequence"/>
</dbReference>
<evidence type="ECO:0000256" key="8">
    <source>
        <dbReference type="PIRSR" id="PIRSR601929-1"/>
    </source>
</evidence>
<feature type="binding site" evidence="9">
    <location>
        <position position="105"/>
    </location>
    <ligand>
        <name>Mn(2+)</name>
        <dbReference type="ChEBI" id="CHEBI:29035"/>
    </ligand>
</feature>
<feature type="binding site" evidence="8">
    <location>
        <position position="112"/>
    </location>
    <ligand>
        <name>oxalate</name>
        <dbReference type="ChEBI" id="CHEBI:30623"/>
    </ligand>
</feature>
<dbReference type="SMART" id="SM00835">
    <property type="entry name" value="Cupin_1"/>
    <property type="match status" value="1"/>
</dbReference>
<comment type="subcellular location">
    <subcellularLocation>
        <location evidence="1 11">Secreted</location>
        <location evidence="1 11">Extracellular space</location>
        <location evidence="1 11">Apoplast</location>
    </subcellularLocation>
</comment>
<evidence type="ECO:0000256" key="6">
    <source>
        <dbReference type="ARBA" id="ARBA00023157"/>
    </source>
</evidence>
<feature type="binding site" evidence="8">
    <location>
        <position position="102"/>
    </location>
    <ligand>
        <name>oxalate</name>
        <dbReference type="ChEBI" id="CHEBI:30623"/>
    </ligand>
</feature>
<keyword evidence="5 8" id="KW-0479">Metal-binding</keyword>
<accession>A0AAW1K490</accession>
<dbReference type="FunFam" id="2.60.120.10:FF:000005">
    <property type="entry name" value="Germin-like protein subfamily 1 member 8"/>
    <property type="match status" value="1"/>
</dbReference>
<name>A0AAW1K490_SAPOF</name>
<proteinExistence type="inferred from homology"/>
<dbReference type="Gene3D" id="2.60.120.10">
    <property type="entry name" value="Jelly Rolls"/>
    <property type="match status" value="1"/>
</dbReference>
<evidence type="ECO:0000256" key="1">
    <source>
        <dbReference type="ARBA" id="ARBA00004271"/>
    </source>
</evidence>
<feature type="domain" description="Cupin type-1" evidence="12">
    <location>
        <begin position="59"/>
        <end position="205"/>
    </location>
</feature>
<sequence>MALFTSTSFHFNVANASDPPPLQDFCVGEEDPNSAVFVNGMLCKNPKKVTAQDFLYKGFNITGNTNNKLHANATLIDVDKLPSLNTQGVAIAHIDFGPHGLNTPHHHPRSSEIFALLTGKLYASFITSEYELFSVVLNPGDLFVFPQGLIHFQYNLKKSPARAIATFGSQRPGRVNSAQGLFGTTPEILDDVLTLAYDVDDEVIEELRAQFSSVENKIKVYKSGEKFVNHV</sequence>
<evidence type="ECO:0000256" key="9">
    <source>
        <dbReference type="PIRSR" id="PIRSR601929-2"/>
    </source>
</evidence>
<dbReference type="PROSITE" id="PS00725">
    <property type="entry name" value="GERMIN"/>
    <property type="match status" value="1"/>
</dbReference>
<evidence type="ECO:0000313" key="13">
    <source>
        <dbReference type="EMBL" id="KAK9713941.1"/>
    </source>
</evidence>
<keyword evidence="3 11" id="KW-0052">Apoplast</keyword>
<evidence type="ECO:0000256" key="10">
    <source>
        <dbReference type="PIRSR" id="PIRSR601929-3"/>
    </source>
</evidence>
<comment type="caution">
    <text evidence="13">The sequence shown here is derived from an EMBL/GenBank/DDBJ whole genome shotgun (WGS) entry which is preliminary data.</text>
</comment>
<comment type="similarity">
    <text evidence="2 11">Belongs to the germin family.</text>
</comment>
<dbReference type="GO" id="GO:0048046">
    <property type="term" value="C:apoplast"/>
    <property type="evidence" value="ECO:0007669"/>
    <property type="project" value="UniProtKB-SubCell"/>
</dbReference>
<feature type="binding site" evidence="8">
    <location>
        <position position="107"/>
    </location>
    <ligand>
        <name>oxalate</name>
        <dbReference type="ChEBI" id="CHEBI:30623"/>
    </ligand>
</feature>
<evidence type="ECO:0000313" key="14">
    <source>
        <dbReference type="Proteomes" id="UP001443914"/>
    </source>
</evidence>
<keyword evidence="4 11" id="KW-0964">Secreted</keyword>
<dbReference type="PRINTS" id="PR00325">
    <property type="entry name" value="GERMIN"/>
</dbReference>
<evidence type="ECO:0000256" key="5">
    <source>
        <dbReference type="ARBA" id="ARBA00022723"/>
    </source>
</evidence>
<dbReference type="PANTHER" id="PTHR31238">
    <property type="entry name" value="GERMIN-LIKE PROTEIN SUBFAMILY 3 MEMBER 3"/>
    <property type="match status" value="1"/>
</dbReference>
<evidence type="ECO:0000256" key="7">
    <source>
        <dbReference type="ARBA" id="ARBA00023211"/>
    </source>
</evidence>
<dbReference type="Pfam" id="PF00190">
    <property type="entry name" value="Cupin_1"/>
    <property type="match status" value="1"/>
</dbReference>
<keyword evidence="7 8" id="KW-0464">Manganese</keyword>
<dbReference type="InterPro" id="IPR006045">
    <property type="entry name" value="Cupin_1"/>
</dbReference>
<dbReference type="SUPFAM" id="SSF51182">
    <property type="entry name" value="RmlC-like cupins"/>
    <property type="match status" value="1"/>
</dbReference>
<evidence type="ECO:0000256" key="2">
    <source>
        <dbReference type="ARBA" id="ARBA00007456"/>
    </source>
</evidence>
<evidence type="ECO:0000256" key="4">
    <source>
        <dbReference type="ARBA" id="ARBA00022525"/>
    </source>
</evidence>
<organism evidence="13 14">
    <name type="scientific">Saponaria officinalis</name>
    <name type="common">Common soapwort</name>
    <name type="synonym">Lychnis saponaria</name>
    <dbReference type="NCBI Taxonomy" id="3572"/>
    <lineage>
        <taxon>Eukaryota</taxon>
        <taxon>Viridiplantae</taxon>
        <taxon>Streptophyta</taxon>
        <taxon>Embryophyta</taxon>
        <taxon>Tracheophyta</taxon>
        <taxon>Spermatophyta</taxon>
        <taxon>Magnoliopsida</taxon>
        <taxon>eudicotyledons</taxon>
        <taxon>Gunneridae</taxon>
        <taxon>Pentapetalae</taxon>
        <taxon>Caryophyllales</taxon>
        <taxon>Caryophyllaceae</taxon>
        <taxon>Caryophylleae</taxon>
        <taxon>Saponaria</taxon>
    </lineage>
</organism>
<reference evidence="13" key="1">
    <citation type="submission" date="2024-03" db="EMBL/GenBank/DDBJ databases">
        <title>WGS assembly of Saponaria officinalis var. Norfolk2.</title>
        <authorList>
            <person name="Jenkins J."/>
            <person name="Shu S."/>
            <person name="Grimwood J."/>
            <person name="Barry K."/>
            <person name="Goodstein D."/>
            <person name="Schmutz J."/>
            <person name="Leebens-Mack J."/>
            <person name="Osbourn A."/>
        </authorList>
    </citation>
    <scope>NUCLEOTIDE SEQUENCE [LARGE SCALE GENOMIC DNA]</scope>
    <source>
        <strain evidence="13">JIC</strain>
    </source>
</reference>
<feature type="disulfide bond" evidence="10">
    <location>
        <begin position="26"/>
        <end position="43"/>
    </location>
</feature>